<feature type="transmembrane region" description="Helical" evidence="1">
    <location>
        <begin position="197"/>
        <end position="217"/>
    </location>
</feature>
<keyword evidence="4" id="KW-1185">Reference proteome</keyword>
<dbReference type="PANTHER" id="PTHR46211">
    <property type="entry name" value="GLYCEROPHOSPHORYL DIESTER PHOSPHODIESTERASE"/>
    <property type="match status" value="1"/>
</dbReference>
<protein>
    <recommendedName>
        <fullName evidence="2">GP-PDE domain-containing protein</fullName>
    </recommendedName>
</protein>
<keyword evidence="1" id="KW-0812">Transmembrane</keyword>
<name>A0A7X3MH38_9FIRM</name>
<feature type="transmembrane region" description="Helical" evidence="1">
    <location>
        <begin position="36"/>
        <end position="54"/>
    </location>
</feature>
<dbReference type="InterPro" id="IPR030395">
    <property type="entry name" value="GP_PDE_dom"/>
</dbReference>
<dbReference type="SUPFAM" id="SSF51695">
    <property type="entry name" value="PLC-like phosphodiesterases"/>
    <property type="match status" value="1"/>
</dbReference>
<evidence type="ECO:0000313" key="3">
    <source>
        <dbReference type="EMBL" id="MXP76308.1"/>
    </source>
</evidence>
<gene>
    <name evidence="3" type="ORF">GN277_13165</name>
</gene>
<keyword evidence="1" id="KW-1133">Transmembrane helix</keyword>
<dbReference type="Pfam" id="PF03009">
    <property type="entry name" value="GDPD"/>
    <property type="match status" value="1"/>
</dbReference>
<proteinExistence type="predicted"/>
<dbReference type="InterPro" id="IPR017946">
    <property type="entry name" value="PLC-like_Pdiesterase_TIM-brl"/>
</dbReference>
<evidence type="ECO:0000259" key="2">
    <source>
        <dbReference type="PROSITE" id="PS51704"/>
    </source>
</evidence>
<evidence type="ECO:0000256" key="1">
    <source>
        <dbReference type="SAM" id="Phobius"/>
    </source>
</evidence>
<dbReference type="GO" id="GO:0006629">
    <property type="term" value="P:lipid metabolic process"/>
    <property type="evidence" value="ECO:0007669"/>
    <property type="project" value="InterPro"/>
</dbReference>
<dbReference type="EMBL" id="WUQX01000001">
    <property type="protein sequence ID" value="MXP76308.1"/>
    <property type="molecule type" value="Genomic_DNA"/>
</dbReference>
<evidence type="ECO:0000313" key="4">
    <source>
        <dbReference type="Proteomes" id="UP000460412"/>
    </source>
</evidence>
<dbReference type="Gene3D" id="3.20.20.190">
    <property type="entry name" value="Phosphatidylinositol (PI) phosphodiesterase"/>
    <property type="match status" value="1"/>
</dbReference>
<reference evidence="3 4" key="1">
    <citation type="submission" date="2019-12" db="EMBL/GenBank/DDBJ databases">
        <title>Sporaefaciens musculi gen. nov., sp. nov., a novel bacterium isolated from the caecum of an obese mouse.</title>
        <authorList>
            <person name="Rasmussen T.S."/>
            <person name="Streidl T."/>
            <person name="Hitch T.C.A."/>
            <person name="Wortmann E."/>
            <person name="Deptula P."/>
            <person name="Hansen M."/>
            <person name="Nielsen D.S."/>
            <person name="Clavel T."/>
            <person name="Vogensen F.K."/>
        </authorList>
    </citation>
    <scope>NUCLEOTIDE SEQUENCE [LARGE SCALE GENOMIC DNA]</scope>
    <source>
        <strain evidence="3 4">WCA-9-b2</strain>
    </source>
</reference>
<dbReference type="Pfam" id="PF10110">
    <property type="entry name" value="GPDPase_memb"/>
    <property type="match status" value="1"/>
</dbReference>
<feature type="transmembrane region" description="Helical" evidence="1">
    <location>
        <begin position="127"/>
        <end position="149"/>
    </location>
</feature>
<dbReference type="AlphaFoldDB" id="A0A7X3MH38"/>
<dbReference type="GO" id="GO:0008081">
    <property type="term" value="F:phosphoric diester hydrolase activity"/>
    <property type="evidence" value="ECO:0007669"/>
    <property type="project" value="InterPro"/>
</dbReference>
<dbReference type="PROSITE" id="PS51704">
    <property type="entry name" value="GP_PDE"/>
    <property type="match status" value="1"/>
</dbReference>
<dbReference type="Proteomes" id="UP000460412">
    <property type="component" value="Unassembled WGS sequence"/>
</dbReference>
<sequence length="486" mass="56348">MVYINSLVPKIEIPRFILGEMQRTEIGTAGNVIMKAIFYVLYLLLFFVPIYMVLRQQEWKNGVTESVKCLKRLKWRNRMRIFACFGSWIAVQHGLTLYWRRNRLENKDFDIYFYKYLIYSQAFRKDFLFWIFEAILFSAAMAVCIYITITCIMSCENLHAEVSPVWEGDSKEIVFIVKKHWLQWKERWSKRIHKKRYQTAGVFLCIAFIVYAASNFYQVPLRHKPFVIGHRGSIYGIENTVKAVEEADKIGVDFAEIDVQLTKDGVPVVVHDSNLWRLAKEPVNVRDLTLDEIQALTVSDFSHKDETAKIPTLEEMLSAAKEAPNQIGFLIELKVNGDEREELAGAVVELVEGYDFGEKAMFMSLDYLSVLSVKEAHPEWWTGYCIFGSSGEIDDTVLWKYEIDFIAAEENQVSNRLVTQARERGLPVYVWTVSDTDRMKQYLEMGVTGLIGDVPDDIKEVVEEYNQKNGTTMYEWQGEGYPRGGE</sequence>
<feature type="domain" description="GP-PDE" evidence="2">
    <location>
        <begin position="225"/>
        <end position="462"/>
    </location>
</feature>
<dbReference type="InterPro" id="IPR018476">
    <property type="entry name" value="GlyceroP-diester-Pdiesterase_M"/>
</dbReference>
<keyword evidence="1" id="KW-0472">Membrane</keyword>
<dbReference type="PANTHER" id="PTHR46211:SF8">
    <property type="entry name" value="PHOSPHODIESTERASE"/>
    <property type="match status" value="1"/>
</dbReference>
<feature type="transmembrane region" description="Helical" evidence="1">
    <location>
        <begin position="81"/>
        <end position="99"/>
    </location>
</feature>
<comment type="caution">
    <text evidence="3">The sequence shown here is derived from an EMBL/GenBank/DDBJ whole genome shotgun (WGS) entry which is preliminary data.</text>
</comment>
<accession>A0A7X3MH38</accession>
<organism evidence="3 4">
    <name type="scientific">Sporofaciens musculi</name>
    <dbReference type="NCBI Taxonomy" id="2681861"/>
    <lineage>
        <taxon>Bacteria</taxon>
        <taxon>Bacillati</taxon>
        <taxon>Bacillota</taxon>
        <taxon>Clostridia</taxon>
        <taxon>Lachnospirales</taxon>
        <taxon>Lachnospiraceae</taxon>
        <taxon>Sporofaciens</taxon>
    </lineage>
</organism>